<evidence type="ECO:0000313" key="3">
    <source>
        <dbReference type="Proteomes" id="UP000824037"/>
    </source>
</evidence>
<organism evidence="2 3">
    <name type="scientific">Candidatus Ruania gallistercoris</name>
    <dbReference type="NCBI Taxonomy" id="2838746"/>
    <lineage>
        <taxon>Bacteria</taxon>
        <taxon>Bacillati</taxon>
        <taxon>Actinomycetota</taxon>
        <taxon>Actinomycetes</taxon>
        <taxon>Micrococcales</taxon>
        <taxon>Ruaniaceae</taxon>
        <taxon>Ruania</taxon>
    </lineage>
</organism>
<accession>A0A9D2J291</accession>
<keyword evidence="2" id="KW-0489">Methyltransferase</keyword>
<protein>
    <submittedName>
        <fullName evidence="2">Class I SAM-dependent methyltransferase</fullName>
    </submittedName>
</protein>
<reference evidence="2" key="2">
    <citation type="submission" date="2021-04" db="EMBL/GenBank/DDBJ databases">
        <authorList>
            <person name="Gilroy R."/>
        </authorList>
    </citation>
    <scope>NUCLEOTIDE SEQUENCE</scope>
    <source>
        <strain evidence="2">ChiGjej4B4-7305</strain>
    </source>
</reference>
<dbReference type="InterPro" id="IPR029063">
    <property type="entry name" value="SAM-dependent_MTases_sf"/>
</dbReference>
<dbReference type="InterPro" id="IPR041698">
    <property type="entry name" value="Methyltransf_25"/>
</dbReference>
<gene>
    <name evidence="2" type="ORF">H9815_00840</name>
</gene>
<keyword evidence="2" id="KW-0808">Transferase</keyword>
<dbReference type="GO" id="GO:0032259">
    <property type="term" value="P:methylation"/>
    <property type="evidence" value="ECO:0007669"/>
    <property type="project" value="UniProtKB-KW"/>
</dbReference>
<dbReference type="EMBL" id="DXBY01000017">
    <property type="protein sequence ID" value="HIZ34295.1"/>
    <property type="molecule type" value="Genomic_DNA"/>
</dbReference>
<feature type="domain" description="Methyltransferase" evidence="1">
    <location>
        <begin position="67"/>
        <end position="146"/>
    </location>
</feature>
<proteinExistence type="predicted"/>
<dbReference type="CDD" id="cd02440">
    <property type="entry name" value="AdoMet_MTases"/>
    <property type="match status" value="1"/>
</dbReference>
<dbReference type="AlphaFoldDB" id="A0A9D2J291"/>
<dbReference type="SUPFAM" id="SSF53335">
    <property type="entry name" value="S-adenosyl-L-methionine-dependent methyltransferases"/>
    <property type="match status" value="1"/>
</dbReference>
<reference evidence="2" key="1">
    <citation type="journal article" date="2021" name="PeerJ">
        <title>Extensive microbial diversity within the chicken gut microbiome revealed by metagenomics and culture.</title>
        <authorList>
            <person name="Gilroy R."/>
            <person name="Ravi A."/>
            <person name="Getino M."/>
            <person name="Pursley I."/>
            <person name="Horton D.L."/>
            <person name="Alikhan N.F."/>
            <person name="Baker D."/>
            <person name="Gharbi K."/>
            <person name="Hall N."/>
            <person name="Watson M."/>
            <person name="Adriaenssens E.M."/>
            <person name="Foster-Nyarko E."/>
            <person name="Jarju S."/>
            <person name="Secka A."/>
            <person name="Antonio M."/>
            <person name="Oren A."/>
            <person name="Chaudhuri R.R."/>
            <person name="La Ragione R."/>
            <person name="Hildebrand F."/>
            <person name="Pallen M.J."/>
        </authorList>
    </citation>
    <scope>NUCLEOTIDE SEQUENCE</scope>
    <source>
        <strain evidence="2">ChiGjej4B4-7305</strain>
    </source>
</reference>
<dbReference type="GO" id="GO:0008168">
    <property type="term" value="F:methyltransferase activity"/>
    <property type="evidence" value="ECO:0007669"/>
    <property type="project" value="UniProtKB-KW"/>
</dbReference>
<sequence length="235" mass="26149">MSQTWQQIWSAKGAAVAPQHAPDSGTLERLMDLGGYTSPTAAGALSAYERHFRYVRESLSIGTGDSVYEVGCGAGALLYWLHTHCRQVGGADFAEPLVQHARAALPAADDLVHADADRIETTPRYDVVLSNGVFLYFASAEYARRVTERMITKATRAIGIFDVNDADRREEALEVRRAAQRERGLDYSGLEQLFLPRELFTSIADRHGLECRIDDTATTASANARYRYHVTMHRR</sequence>
<comment type="caution">
    <text evidence="2">The sequence shown here is derived from an EMBL/GenBank/DDBJ whole genome shotgun (WGS) entry which is preliminary data.</text>
</comment>
<dbReference type="Pfam" id="PF13649">
    <property type="entry name" value="Methyltransf_25"/>
    <property type="match status" value="1"/>
</dbReference>
<dbReference type="Gene3D" id="3.40.50.150">
    <property type="entry name" value="Vaccinia Virus protein VP39"/>
    <property type="match status" value="1"/>
</dbReference>
<evidence type="ECO:0000313" key="2">
    <source>
        <dbReference type="EMBL" id="HIZ34295.1"/>
    </source>
</evidence>
<evidence type="ECO:0000259" key="1">
    <source>
        <dbReference type="Pfam" id="PF13649"/>
    </source>
</evidence>
<name>A0A9D2J291_9MICO</name>
<dbReference type="Proteomes" id="UP000824037">
    <property type="component" value="Unassembled WGS sequence"/>
</dbReference>